<evidence type="ECO:0000313" key="2">
    <source>
        <dbReference type="Proteomes" id="UP000229839"/>
    </source>
</evidence>
<evidence type="ECO:0000313" key="1">
    <source>
        <dbReference type="EMBL" id="PIT68389.1"/>
    </source>
</evidence>
<dbReference type="AlphaFoldDB" id="A0A2M6UQD7"/>
<accession>A0A2M6UQD7</accession>
<comment type="caution">
    <text evidence="1">The sequence shown here is derived from an EMBL/GenBank/DDBJ whole genome shotgun (WGS) entry which is preliminary data.</text>
</comment>
<gene>
    <name evidence="1" type="ORF">CER18_07010</name>
</gene>
<sequence length="64" mass="7674">MLKPKKDFLKQALDKNILSLLTSNVFRLQLLFSFFSLLQYQLVKHFKCNSKGKKYYPFNMLKNI</sequence>
<reference evidence="1 2" key="1">
    <citation type="submission" date="2017-06" db="EMBL/GenBank/DDBJ databases">
        <title>Draft genome of Bartonella tribocorum strain L103, isolated from a rodent in Laos.</title>
        <authorList>
            <person name="Hadjadj L."/>
            <person name="Jiyipong T."/>
            <person name="Morand S."/>
            <person name="Diene S.M."/>
            <person name="Rolain J.-M."/>
        </authorList>
    </citation>
    <scope>NUCLEOTIDE SEQUENCE [LARGE SCALE GENOMIC DNA]</scope>
    <source>
        <strain evidence="1 2">L103</strain>
    </source>
</reference>
<proteinExistence type="predicted"/>
<protein>
    <submittedName>
        <fullName evidence="1">Uncharacterized protein</fullName>
    </submittedName>
</protein>
<organism evidence="1 2">
    <name type="scientific">Bartonella tribocorum</name>
    <dbReference type="NCBI Taxonomy" id="85701"/>
    <lineage>
        <taxon>Bacteria</taxon>
        <taxon>Pseudomonadati</taxon>
        <taxon>Pseudomonadota</taxon>
        <taxon>Alphaproteobacteria</taxon>
        <taxon>Hyphomicrobiales</taxon>
        <taxon>Bartonellaceae</taxon>
        <taxon>Bartonella</taxon>
    </lineage>
</organism>
<dbReference type="Proteomes" id="UP000229839">
    <property type="component" value="Unassembled WGS sequence"/>
</dbReference>
<name>A0A2M6UQD7_9HYPH</name>
<dbReference type="EMBL" id="NJGE01000017">
    <property type="protein sequence ID" value="PIT68389.1"/>
    <property type="molecule type" value="Genomic_DNA"/>
</dbReference>